<dbReference type="EMBL" id="GBRH01236094">
    <property type="protein sequence ID" value="JAD61801.1"/>
    <property type="molecule type" value="Transcribed_RNA"/>
</dbReference>
<reference evidence="2" key="2">
    <citation type="journal article" date="2015" name="Data Brief">
        <title>Shoot transcriptome of the giant reed, Arundo donax.</title>
        <authorList>
            <person name="Barrero R.A."/>
            <person name="Guerrero F.D."/>
            <person name="Moolhuijzen P."/>
            <person name="Goolsby J.A."/>
            <person name="Tidwell J."/>
            <person name="Bellgard S.E."/>
            <person name="Bellgard M.I."/>
        </authorList>
    </citation>
    <scope>NUCLEOTIDE SEQUENCE</scope>
    <source>
        <tissue evidence="2">Shoot tissue taken approximately 20 cm above the soil surface</tissue>
    </source>
</reference>
<reference evidence="2" key="1">
    <citation type="submission" date="2014-09" db="EMBL/GenBank/DDBJ databases">
        <authorList>
            <person name="Magalhaes I.L.F."/>
            <person name="Oliveira U."/>
            <person name="Santos F.R."/>
            <person name="Vidigal T.H.D.A."/>
            <person name="Brescovit A.D."/>
            <person name="Santos A.J."/>
        </authorList>
    </citation>
    <scope>NUCLEOTIDE SEQUENCE</scope>
    <source>
        <tissue evidence="2">Shoot tissue taken approximately 20 cm above the soil surface</tissue>
    </source>
</reference>
<organism evidence="2">
    <name type="scientific">Arundo donax</name>
    <name type="common">Giant reed</name>
    <name type="synonym">Donax arundinaceus</name>
    <dbReference type="NCBI Taxonomy" id="35708"/>
    <lineage>
        <taxon>Eukaryota</taxon>
        <taxon>Viridiplantae</taxon>
        <taxon>Streptophyta</taxon>
        <taxon>Embryophyta</taxon>
        <taxon>Tracheophyta</taxon>
        <taxon>Spermatophyta</taxon>
        <taxon>Magnoliopsida</taxon>
        <taxon>Liliopsida</taxon>
        <taxon>Poales</taxon>
        <taxon>Poaceae</taxon>
        <taxon>PACMAD clade</taxon>
        <taxon>Arundinoideae</taxon>
        <taxon>Arundineae</taxon>
        <taxon>Arundo</taxon>
    </lineage>
</organism>
<accession>A0A0A9BEM8</accession>
<name>A0A0A9BEM8_ARUDO</name>
<evidence type="ECO:0000256" key="1">
    <source>
        <dbReference type="SAM" id="MobiDB-lite"/>
    </source>
</evidence>
<feature type="compositionally biased region" description="Basic and acidic residues" evidence="1">
    <location>
        <begin position="1"/>
        <end position="11"/>
    </location>
</feature>
<evidence type="ECO:0000313" key="2">
    <source>
        <dbReference type="EMBL" id="JAD61801.1"/>
    </source>
</evidence>
<feature type="region of interest" description="Disordered" evidence="1">
    <location>
        <begin position="1"/>
        <end position="22"/>
    </location>
</feature>
<protein>
    <submittedName>
        <fullName evidence="2">Uncharacterized protein</fullName>
    </submittedName>
</protein>
<sequence>MSGWRGRERRCQSGWRTAAPAR</sequence>
<dbReference type="AlphaFoldDB" id="A0A0A9BEM8"/>
<proteinExistence type="predicted"/>